<dbReference type="EMBL" id="RQJP01000005">
    <property type="protein sequence ID" value="RRB11351.1"/>
    <property type="molecule type" value="Genomic_DNA"/>
</dbReference>
<evidence type="ECO:0008006" key="4">
    <source>
        <dbReference type="Google" id="ProtNLM"/>
    </source>
</evidence>
<sequence>MVLKNGCKIVGRALFGLGLLALLNTFTYAQDKAMTAKKEYNRYWVSAGFSLAYGEVVTSRSNVTTGNDQKKIGKYPGIMTSASFQPKRALSVISGRYVINAELFQDDSPGIKCSELGALYGVRLNGFIVSTGLSRVWGVDRGKKLSDPDPHGVISGGMYEKVTYAKLGVPIEVRYIFPLQWCSLGLTAFGNINEGHSFGGITFSIYGGKMQ</sequence>
<gene>
    <name evidence="2" type="ORF">EHT87_22955</name>
</gene>
<evidence type="ECO:0000256" key="1">
    <source>
        <dbReference type="SAM" id="SignalP"/>
    </source>
</evidence>
<evidence type="ECO:0000313" key="3">
    <source>
        <dbReference type="Proteomes" id="UP000274271"/>
    </source>
</evidence>
<reference evidence="2 3" key="1">
    <citation type="submission" date="2018-11" db="EMBL/GenBank/DDBJ databases">
        <authorList>
            <person name="Zhou Z."/>
            <person name="Wang G."/>
        </authorList>
    </citation>
    <scope>NUCLEOTIDE SEQUENCE [LARGE SCALE GENOMIC DNA]</scope>
    <source>
        <strain evidence="2 3">KCTC42998</strain>
    </source>
</reference>
<evidence type="ECO:0000313" key="2">
    <source>
        <dbReference type="EMBL" id="RRB11351.1"/>
    </source>
</evidence>
<dbReference type="OrthoDB" id="954157at2"/>
<dbReference type="RefSeq" id="WP_124909020.1">
    <property type="nucleotide sequence ID" value="NZ_RQJP01000005.1"/>
</dbReference>
<organism evidence="2 3">
    <name type="scientific">Larkinella knui</name>
    <dbReference type="NCBI Taxonomy" id="2025310"/>
    <lineage>
        <taxon>Bacteria</taxon>
        <taxon>Pseudomonadati</taxon>
        <taxon>Bacteroidota</taxon>
        <taxon>Cytophagia</taxon>
        <taxon>Cytophagales</taxon>
        <taxon>Spirosomataceae</taxon>
        <taxon>Larkinella</taxon>
    </lineage>
</organism>
<proteinExistence type="predicted"/>
<feature type="chain" id="PRO_5017973769" description="Outer membrane protein beta-barrel domain-containing protein" evidence="1">
    <location>
        <begin position="30"/>
        <end position="211"/>
    </location>
</feature>
<dbReference type="AlphaFoldDB" id="A0A3P1CDE9"/>
<dbReference type="Proteomes" id="UP000274271">
    <property type="component" value="Unassembled WGS sequence"/>
</dbReference>
<keyword evidence="1" id="KW-0732">Signal</keyword>
<protein>
    <recommendedName>
        <fullName evidence="4">Outer membrane protein beta-barrel domain-containing protein</fullName>
    </recommendedName>
</protein>
<feature type="signal peptide" evidence="1">
    <location>
        <begin position="1"/>
        <end position="29"/>
    </location>
</feature>
<comment type="caution">
    <text evidence="2">The sequence shown here is derived from an EMBL/GenBank/DDBJ whole genome shotgun (WGS) entry which is preliminary data.</text>
</comment>
<keyword evidence="3" id="KW-1185">Reference proteome</keyword>
<name>A0A3P1CDE9_9BACT</name>
<accession>A0A3P1CDE9</accession>